<proteinExistence type="inferred from homology"/>
<dbReference type="Gene3D" id="2.120.10.30">
    <property type="entry name" value="TolB, C-terminal domain"/>
    <property type="match status" value="1"/>
</dbReference>
<comment type="similarity">
    <text evidence="1">Belongs to the SMP-30/CGR1 family.</text>
</comment>
<dbReference type="InterPro" id="IPR013658">
    <property type="entry name" value="SGL"/>
</dbReference>
<evidence type="ECO:0000259" key="2">
    <source>
        <dbReference type="Pfam" id="PF08450"/>
    </source>
</evidence>
<dbReference type="OrthoDB" id="261885at2"/>
<dbReference type="Pfam" id="PF08450">
    <property type="entry name" value="SGL"/>
    <property type="match status" value="1"/>
</dbReference>
<organism evidence="3 4">
    <name type="scientific">Aureliella helgolandensis</name>
    <dbReference type="NCBI Taxonomy" id="2527968"/>
    <lineage>
        <taxon>Bacteria</taxon>
        <taxon>Pseudomonadati</taxon>
        <taxon>Planctomycetota</taxon>
        <taxon>Planctomycetia</taxon>
        <taxon>Pirellulales</taxon>
        <taxon>Pirellulaceae</taxon>
        <taxon>Aureliella</taxon>
    </lineage>
</organism>
<feature type="domain" description="SMP-30/Gluconolactonase/LRE-like region" evidence="2">
    <location>
        <begin position="21"/>
        <end position="282"/>
    </location>
</feature>
<dbReference type="GO" id="GO:0019853">
    <property type="term" value="P:L-ascorbic acid biosynthetic process"/>
    <property type="evidence" value="ECO:0007669"/>
    <property type="project" value="TreeGrafter"/>
</dbReference>
<dbReference type="RefSeq" id="WP_145076985.1">
    <property type="nucleotide sequence ID" value="NZ_CP036298.1"/>
</dbReference>
<dbReference type="PANTHER" id="PTHR10907">
    <property type="entry name" value="REGUCALCIN"/>
    <property type="match status" value="1"/>
</dbReference>
<dbReference type="AlphaFoldDB" id="A0A518G5C0"/>
<dbReference type="KEGG" id="ahel:Q31a_21020"/>
<accession>A0A518G5C0</accession>
<dbReference type="EMBL" id="CP036298">
    <property type="protein sequence ID" value="QDV23797.1"/>
    <property type="molecule type" value="Genomic_DNA"/>
</dbReference>
<evidence type="ECO:0000256" key="1">
    <source>
        <dbReference type="ARBA" id="ARBA00008853"/>
    </source>
</evidence>
<dbReference type="GO" id="GO:0005509">
    <property type="term" value="F:calcium ion binding"/>
    <property type="evidence" value="ECO:0007669"/>
    <property type="project" value="TreeGrafter"/>
</dbReference>
<evidence type="ECO:0000313" key="4">
    <source>
        <dbReference type="Proteomes" id="UP000318017"/>
    </source>
</evidence>
<evidence type="ECO:0000313" key="3">
    <source>
        <dbReference type="EMBL" id="QDV23797.1"/>
    </source>
</evidence>
<gene>
    <name evidence="3" type="ORF">Q31a_21020</name>
</gene>
<protein>
    <submittedName>
        <fullName evidence="3">SMP-30/Gluconolaconase/LRE-like region</fullName>
    </submittedName>
</protein>
<keyword evidence="4" id="KW-1185">Reference proteome</keyword>
<dbReference type="InterPro" id="IPR011042">
    <property type="entry name" value="6-blade_b-propeller_TolB-like"/>
</dbReference>
<sequence length="322" mass="35326">MSQTTDAQLLFLPDSESLRFLPEGPTALGSGRFSWVAIQHGADAQNGSLNIFDVASGTNQQYALPGRPGFAKPTNRSDTFVVGCERELGLFNTESRQWQSIASGIDADRDGTIINDGTVYADNLVFGTKDLEFKTPKAGLYLFRASDQQLIRLRDDQVCSNGKDVMDSGDGGLHLIDIDSPTKKVVRYRLNLDGGELSECETIVDLNDLPSVPDGMTLTPDEQSMIISFYNPNPAEFGETRQYSLLNGQLEHIWRTPQSPQNTCPLLLEMPDGSVKLIITTAVEHMPSERRQDAKLAGGLFVAETSFATSPATPMFPIDRFL</sequence>
<dbReference type="GO" id="GO:0004341">
    <property type="term" value="F:gluconolactonase activity"/>
    <property type="evidence" value="ECO:0007669"/>
    <property type="project" value="TreeGrafter"/>
</dbReference>
<dbReference type="Proteomes" id="UP000318017">
    <property type="component" value="Chromosome"/>
</dbReference>
<dbReference type="SUPFAM" id="SSF63829">
    <property type="entry name" value="Calcium-dependent phosphotriesterase"/>
    <property type="match status" value="1"/>
</dbReference>
<dbReference type="PANTHER" id="PTHR10907:SF47">
    <property type="entry name" value="REGUCALCIN"/>
    <property type="match status" value="1"/>
</dbReference>
<reference evidence="3 4" key="1">
    <citation type="submission" date="2019-02" db="EMBL/GenBank/DDBJ databases">
        <title>Deep-cultivation of Planctomycetes and their phenomic and genomic characterization uncovers novel biology.</title>
        <authorList>
            <person name="Wiegand S."/>
            <person name="Jogler M."/>
            <person name="Boedeker C."/>
            <person name="Pinto D."/>
            <person name="Vollmers J."/>
            <person name="Rivas-Marin E."/>
            <person name="Kohn T."/>
            <person name="Peeters S.H."/>
            <person name="Heuer A."/>
            <person name="Rast P."/>
            <person name="Oberbeckmann S."/>
            <person name="Bunk B."/>
            <person name="Jeske O."/>
            <person name="Meyerdierks A."/>
            <person name="Storesund J.E."/>
            <person name="Kallscheuer N."/>
            <person name="Luecker S."/>
            <person name="Lage O.M."/>
            <person name="Pohl T."/>
            <person name="Merkel B.J."/>
            <person name="Hornburger P."/>
            <person name="Mueller R.-W."/>
            <person name="Bruemmer F."/>
            <person name="Labrenz M."/>
            <person name="Spormann A.M."/>
            <person name="Op den Camp H."/>
            <person name="Overmann J."/>
            <person name="Amann R."/>
            <person name="Jetten M.S.M."/>
            <person name="Mascher T."/>
            <person name="Medema M.H."/>
            <person name="Devos D.P."/>
            <person name="Kaster A.-K."/>
            <person name="Ovreas L."/>
            <person name="Rohde M."/>
            <person name="Galperin M.Y."/>
            <person name="Jogler C."/>
        </authorList>
    </citation>
    <scope>NUCLEOTIDE SEQUENCE [LARGE SCALE GENOMIC DNA]</scope>
    <source>
        <strain evidence="3 4">Q31a</strain>
    </source>
</reference>
<name>A0A518G5C0_9BACT</name>